<dbReference type="OrthoDB" id="1363581at2"/>
<organism evidence="1 2">
    <name type="scientific">Flavobacterium cauense R2A-7</name>
    <dbReference type="NCBI Taxonomy" id="1341154"/>
    <lineage>
        <taxon>Bacteria</taxon>
        <taxon>Pseudomonadati</taxon>
        <taxon>Bacteroidota</taxon>
        <taxon>Flavobacteriia</taxon>
        <taxon>Flavobacteriales</taxon>
        <taxon>Flavobacteriaceae</taxon>
        <taxon>Flavobacterium</taxon>
    </lineage>
</organism>
<dbReference type="EMBL" id="VLKQ01000001">
    <property type="protein sequence ID" value="TWI15340.1"/>
    <property type="molecule type" value="Genomic_DNA"/>
</dbReference>
<keyword evidence="2" id="KW-1185">Reference proteome</keyword>
<protein>
    <submittedName>
        <fullName evidence="1">Uncharacterized protein</fullName>
    </submittedName>
</protein>
<proteinExistence type="predicted"/>
<evidence type="ECO:0000313" key="2">
    <source>
        <dbReference type="Proteomes" id="UP000319848"/>
    </source>
</evidence>
<dbReference type="AlphaFoldDB" id="A0A562M653"/>
<comment type="caution">
    <text evidence="1">The sequence shown here is derived from an EMBL/GenBank/DDBJ whole genome shotgun (WGS) entry which is preliminary data.</text>
</comment>
<dbReference type="STRING" id="1341154.FCR2A7T_24090"/>
<name>A0A562M653_9FLAO</name>
<dbReference type="RefSeq" id="WP_035118331.1">
    <property type="nucleotide sequence ID" value="NZ_AVBI01000019.1"/>
</dbReference>
<evidence type="ECO:0000313" key="1">
    <source>
        <dbReference type="EMBL" id="TWI15340.1"/>
    </source>
</evidence>
<gene>
    <name evidence="1" type="ORF">IP98_00332</name>
</gene>
<dbReference type="Proteomes" id="UP000319848">
    <property type="component" value="Unassembled WGS sequence"/>
</dbReference>
<reference evidence="1 2" key="1">
    <citation type="journal article" date="2015" name="Stand. Genomic Sci.">
        <title>Genomic Encyclopedia of Bacterial and Archaeal Type Strains, Phase III: the genomes of soil and plant-associated and newly described type strains.</title>
        <authorList>
            <person name="Whitman W.B."/>
            <person name="Woyke T."/>
            <person name="Klenk H.P."/>
            <person name="Zhou Y."/>
            <person name="Lilburn T.G."/>
            <person name="Beck B.J."/>
            <person name="De Vos P."/>
            <person name="Vandamme P."/>
            <person name="Eisen J.A."/>
            <person name="Garrity G."/>
            <person name="Hugenholtz P."/>
            <person name="Kyrpides N.C."/>
        </authorList>
    </citation>
    <scope>NUCLEOTIDE SEQUENCE [LARGE SCALE GENOMIC DNA]</scope>
    <source>
        <strain evidence="1 2">CGMCC 1.7270</strain>
    </source>
</reference>
<accession>A0A562M653</accession>
<sequence length="163" mass="19027">MAKETPVINILTYHLPFELTNQIYNEFQSRFKEANFLIENYKTYSSLQVDNKTVELLLALSVFHKRVIANLDGAVKFYGTVTKSSEAEIIKIGSYDLTNEEKNKILAVVMSYNKLLEEYSIPPIVMEYYETREFLRKLIDLKSVQNNVKKRKKGNDNEDEIPF</sequence>